<name>A0AAV4AA92_9GAST</name>
<feature type="compositionally biased region" description="Acidic residues" evidence="3">
    <location>
        <begin position="193"/>
        <end position="204"/>
    </location>
</feature>
<dbReference type="GO" id="GO:0072659">
    <property type="term" value="P:protein localization to plasma membrane"/>
    <property type="evidence" value="ECO:0007669"/>
    <property type="project" value="TreeGrafter"/>
</dbReference>
<feature type="compositionally biased region" description="Basic residues" evidence="3">
    <location>
        <begin position="230"/>
        <end position="240"/>
    </location>
</feature>
<feature type="compositionally biased region" description="Low complexity" evidence="3">
    <location>
        <begin position="483"/>
        <end position="492"/>
    </location>
</feature>
<dbReference type="InterPro" id="IPR057541">
    <property type="entry name" value="PACS1/2_N"/>
</dbReference>
<comment type="similarity">
    <text evidence="1">Belongs to the PACS family.</text>
</comment>
<dbReference type="PANTHER" id="PTHR13280:SF17">
    <property type="entry name" value="KRUEPPEL TARGET AT 95D, ISOFORM A"/>
    <property type="match status" value="1"/>
</dbReference>
<reference evidence="6 7" key="1">
    <citation type="journal article" date="2021" name="Elife">
        <title>Chloroplast acquisition without the gene transfer in kleptoplastic sea slugs, Plakobranchus ocellatus.</title>
        <authorList>
            <person name="Maeda T."/>
            <person name="Takahashi S."/>
            <person name="Yoshida T."/>
            <person name="Shimamura S."/>
            <person name="Takaki Y."/>
            <person name="Nagai Y."/>
            <person name="Toyoda A."/>
            <person name="Suzuki Y."/>
            <person name="Arimoto A."/>
            <person name="Ishii H."/>
            <person name="Satoh N."/>
            <person name="Nishiyama T."/>
            <person name="Hasebe M."/>
            <person name="Maruyama T."/>
            <person name="Minagawa J."/>
            <person name="Obokata J."/>
            <person name="Shigenobu S."/>
        </authorList>
    </citation>
    <scope>NUCLEOTIDE SEQUENCE [LARGE SCALE GENOMIC DNA]</scope>
</reference>
<dbReference type="AlphaFoldDB" id="A0AAV4AA92"/>
<feature type="compositionally biased region" description="Low complexity" evidence="3">
    <location>
        <begin position="831"/>
        <end position="844"/>
    </location>
</feature>
<dbReference type="PANTHER" id="PTHR13280">
    <property type="entry name" value="PHOSPHOFURIN ACIDIC CLUSTER SORTING PROTEIN"/>
    <property type="match status" value="1"/>
</dbReference>
<evidence type="ECO:0000256" key="2">
    <source>
        <dbReference type="ARBA" id="ARBA00022553"/>
    </source>
</evidence>
<feature type="region of interest" description="Disordered" evidence="3">
    <location>
        <begin position="872"/>
        <end position="899"/>
    </location>
</feature>
<feature type="region of interest" description="Disordered" evidence="3">
    <location>
        <begin position="294"/>
        <end position="346"/>
    </location>
</feature>
<dbReference type="EMBL" id="BLXT01003735">
    <property type="protein sequence ID" value="GFO04132.1"/>
    <property type="molecule type" value="Genomic_DNA"/>
</dbReference>
<feature type="domain" description="Phosphofurin acidic cluster sorting protein 1/2 N-terminal C2" evidence="5">
    <location>
        <begin position="16"/>
        <end position="162"/>
    </location>
</feature>
<dbReference type="Pfam" id="PF10254">
    <property type="entry name" value="Pacs-1"/>
    <property type="match status" value="1"/>
</dbReference>
<keyword evidence="7" id="KW-1185">Reference proteome</keyword>
<dbReference type="InterPro" id="IPR019381">
    <property type="entry name" value="PACS1/2_C"/>
</dbReference>
<accession>A0AAV4AA92</accession>
<feature type="region of interest" description="Disordered" evidence="3">
    <location>
        <begin position="819"/>
        <end position="848"/>
    </location>
</feature>
<feature type="domain" description="Phosphofurin acidic cluster sorting protein 1/2 C-terminal" evidence="4">
    <location>
        <begin position="574"/>
        <end position="1009"/>
    </location>
</feature>
<organism evidence="6 7">
    <name type="scientific">Plakobranchus ocellatus</name>
    <dbReference type="NCBI Taxonomy" id="259542"/>
    <lineage>
        <taxon>Eukaryota</taxon>
        <taxon>Metazoa</taxon>
        <taxon>Spiralia</taxon>
        <taxon>Lophotrochozoa</taxon>
        <taxon>Mollusca</taxon>
        <taxon>Gastropoda</taxon>
        <taxon>Heterobranchia</taxon>
        <taxon>Euthyneura</taxon>
        <taxon>Panpulmonata</taxon>
        <taxon>Sacoglossa</taxon>
        <taxon>Placobranchoidea</taxon>
        <taxon>Plakobranchidae</taxon>
        <taxon>Plakobranchus</taxon>
    </lineage>
</organism>
<evidence type="ECO:0000256" key="1">
    <source>
        <dbReference type="ARBA" id="ARBA00008590"/>
    </source>
</evidence>
<feature type="compositionally biased region" description="Polar residues" evidence="3">
    <location>
        <begin position="207"/>
        <end position="220"/>
    </location>
</feature>
<proteinExistence type="inferred from homology"/>
<feature type="region of interest" description="Disordered" evidence="3">
    <location>
        <begin position="534"/>
        <end position="568"/>
    </location>
</feature>
<evidence type="ECO:0000313" key="7">
    <source>
        <dbReference type="Proteomes" id="UP000735302"/>
    </source>
</evidence>
<feature type="region of interest" description="Disordered" evidence="3">
    <location>
        <begin position="171"/>
        <end position="243"/>
    </location>
</feature>
<feature type="compositionally biased region" description="Polar residues" evidence="3">
    <location>
        <begin position="493"/>
        <end position="502"/>
    </location>
</feature>
<dbReference type="Proteomes" id="UP000735302">
    <property type="component" value="Unassembled WGS sequence"/>
</dbReference>
<gene>
    <name evidence="6" type="ORF">PoB_003063700</name>
</gene>
<evidence type="ECO:0000313" key="6">
    <source>
        <dbReference type="EMBL" id="GFO04132.1"/>
    </source>
</evidence>
<evidence type="ECO:0000259" key="5">
    <source>
        <dbReference type="Pfam" id="PF25332"/>
    </source>
</evidence>
<evidence type="ECO:0000256" key="3">
    <source>
        <dbReference type="SAM" id="MobiDB-lite"/>
    </source>
</evidence>
<comment type="caution">
    <text evidence="6">The sequence shown here is derived from an EMBL/GenBank/DDBJ whole genome shotgun (WGS) entry which is preliminary data.</text>
</comment>
<sequence length="1013" mass="113249">MADKGARNNNSGDQPVPMKLSTWEVVKSTPNCIPRLCSLTFTRLMVLKPLENELSSLLIAVKMQNSKRILRSNEIVIPASGLLDTGLDLSFSLQYPHFLKRDGNRLQVMLQRRKKYKNRTFLGFKTLAACQINMSQVLQCAIDRELSLYSDVKEQTKPVASLLLHGLSSQPVDQEINGHRKNTSSDVDRSPDVDDNSDEEDGPEYNDYSSNEDLSDSEPTMTEHEAVARARQRKISRSKARPAISQRNFKQKFRALLKKFKISEDVLTTLDSEADHDQIPNPQELDDLFDELEDSDSGPELDTMSVMSTPKPKLRPFFAGRGTTPEANEIPKTPSQEVFRSQEETPVRRSDSDLHTILNIVFRAYASQSISHAASNPKSLLFVPIATLTQLETPLVLQMLSLWGLTLLFFACSQKLEASDLNAFESITEGKNSSPLHRHSPNLWRSGTFQSPKYPWSGRPLDPHVELQSDPLCQSWPQSQSWSKSPWWSPSQTVSQLQMQGTPQSQPQSPSKAWYHSPIHRARQKKELVRGHVRSTSYREKKPGACQEELASPCRRPRRNSLGEDKGLQPRKALLEQLGQVFDLAEDHLPESLFLVSSSEWQGQMLAQKVQDRQLHVISTCSDADVKAAICFLVNKIQKFCNSNARTLVPIKLGVVGGDAYINSVLRPYVEHFSNKSPDWQNYTKFLVIPFGPSSVGKYIASIDSTYGSLFLDQQWKDTFEKPESPKLDSQDIVNRISKYVNGASSVHQMPIAEALIMCKGRSSDEVSSQIFIPFLSEVRIGTLDTFSSSVEYDDGFPVIGLSSSPPASTPVLERTKDVAHTPPNSPNMGVAAAAASAVSPPSSTISTGLPTMPSPAAEFMDLQVDYWVVSPPKSDNIDKDKDKDRDKKDKEKDKKESNKCSLKTAFRALYANRLPVSGGVQQTPTFSLMVVTKEKKQKIMRIGKKAKELESKSQAIEGVSRMVCTSKSQNVKLRVLVDGVEWTGVKFFQLSSQWQTHVKNFPVALFGSHDCL</sequence>
<protein>
    <submittedName>
        <fullName evidence="6">Phosphofurin acidic cluster sorting protein 2</fullName>
    </submittedName>
</protein>
<feature type="region of interest" description="Disordered" evidence="3">
    <location>
        <begin position="483"/>
        <end position="515"/>
    </location>
</feature>
<dbReference type="Pfam" id="PF25332">
    <property type="entry name" value="C2_PACS_N"/>
    <property type="match status" value="1"/>
</dbReference>
<keyword evidence="2" id="KW-0597">Phosphoprotein</keyword>
<evidence type="ECO:0000259" key="4">
    <source>
        <dbReference type="Pfam" id="PF10254"/>
    </source>
</evidence>
<feature type="compositionally biased region" description="Basic and acidic residues" evidence="3">
    <location>
        <begin position="876"/>
        <end position="899"/>
    </location>
</feature>